<evidence type="ECO:0000256" key="5">
    <source>
        <dbReference type="ARBA" id="ARBA00022989"/>
    </source>
</evidence>
<dbReference type="PIRSF" id="PIRSF019239">
    <property type="entry name" value="MrpE"/>
    <property type="match status" value="1"/>
</dbReference>
<evidence type="ECO:0000256" key="2">
    <source>
        <dbReference type="ARBA" id="ARBA00006228"/>
    </source>
</evidence>
<evidence type="ECO:0000313" key="8">
    <source>
        <dbReference type="EMBL" id="AXC50357.1"/>
    </source>
</evidence>
<dbReference type="NCBIfam" id="NF006518">
    <property type="entry name" value="PRK08965.1-2"/>
    <property type="match status" value="1"/>
</dbReference>
<dbReference type="AlphaFoldDB" id="A0A344PLV2"/>
<evidence type="ECO:0000313" key="9">
    <source>
        <dbReference type="Proteomes" id="UP000252023"/>
    </source>
</evidence>
<name>A0A344PLV2_9RHOB</name>
<proteinExistence type="inferred from homology"/>
<dbReference type="KEGG" id="pars:DRW48_12220"/>
<evidence type="ECO:0000256" key="7">
    <source>
        <dbReference type="SAM" id="Phobius"/>
    </source>
</evidence>
<dbReference type="EMBL" id="CP030918">
    <property type="protein sequence ID" value="AXC50357.1"/>
    <property type="molecule type" value="Genomic_DNA"/>
</dbReference>
<dbReference type="RefSeq" id="WP_114076674.1">
    <property type="nucleotide sequence ID" value="NZ_CP030918.1"/>
</dbReference>
<feature type="transmembrane region" description="Helical" evidence="7">
    <location>
        <begin position="60"/>
        <end position="83"/>
    </location>
</feature>
<reference evidence="9" key="1">
    <citation type="submission" date="2018-07" db="EMBL/GenBank/DDBJ databases">
        <title>Genome sequencing of Paracoccus sp. SC2-6.</title>
        <authorList>
            <person name="Heo J."/>
            <person name="Kim S.-J."/>
            <person name="Kwon S.-W."/>
        </authorList>
    </citation>
    <scope>NUCLEOTIDE SEQUENCE [LARGE SCALE GENOMIC DNA]</scope>
    <source>
        <strain evidence="9">SC2-6</strain>
    </source>
</reference>
<dbReference type="PANTHER" id="PTHR34584">
    <property type="entry name" value="NA(+)/H(+) ANTIPORTER SUBUNIT E1"/>
    <property type="match status" value="1"/>
</dbReference>
<evidence type="ECO:0000256" key="4">
    <source>
        <dbReference type="ARBA" id="ARBA00022692"/>
    </source>
</evidence>
<evidence type="ECO:0000256" key="3">
    <source>
        <dbReference type="ARBA" id="ARBA00022475"/>
    </source>
</evidence>
<keyword evidence="4 7" id="KW-0812">Transmembrane</keyword>
<comment type="subcellular location">
    <subcellularLocation>
        <location evidence="1">Cell membrane</location>
        <topology evidence="1">Multi-pass membrane protein</topology>
    </subcellularLocation>
</comment>
<keyword evidence="3" id="KW-1003">Cell membrane</keyword>
<sequence>MRRWLPNPGLSLLVLATWCALAGSLSVNSLVFGAILGAIIPLAVAPFWPESLSIRSLPRAASYAMLVLWDICVANVVVARIVLFMPVRDLRPAWVTVPLRLTNPEAIIILSGTITMTPGTLTADLAADGRSLLVHCLHAPDPDAVRDDIINRYEARLLEFMQ</sequence>
<dbReference type="Proteomes" id="UP000252023">
    <property type="component" value="Chromosome"/>
</dbReference>
<evidence type="ECO:0000256" key="6">
    <source>
        <dbReference type="ARBA" id="ARBA00023136"/>
    </source>
</evidence>
<dbReference type="InterPro" id="IPR002758">
    <property type="entry name" value="Cation_antiport_E"/>
</dbReference>
<dbReference type="Pfam" id="PF01899">
    <property type="entry name" value="MNHE"/>
    <property type="match status" value="1"/>
</dbReference>
<keyword evidence="6 7" id="KW-0472">Membrane</keyword>
<protein>
    <submittedName>
        <fullName evidence="8">Na+/H+ antiporter subunit E</fullName>
    </submittedName>
</protein>
<dbReference type="GO" id="GO:0005886">
    <property type="term" value="C:plasma membrane"/>
    <property type="evidence" value="ECO:0007669"/>
    <property type="project" value="UniProtKB-SubCell"/>
</dbReference>
<dbReference type="GO" id="GO:0008324">
    <property type="term" value="F:monoatomic cation transmembrane transporter activity"/>
    <property type="evidence" value="ECO:0007669"/>
    <property type="project" value="InterPro"/>
</dbReference>
<keyword evidence="9" id="KW-1185">Reference proteome</keyword>
<evidence type="ECO:0000256" key="1">
    <source>
        <dbReference type="ARBA" id="ARBA00004651"/>
    </source>
</evidence>
<dbReference type="OrthoDB" id="9807187at2"/>
<organism evidence="8 9">
    <name type="scientific">Paracoccus suum</name>
    <dbReference type="NCBI Taxonomy" id="2259340"/>
    <lineage>
        <taxon>Bacteria</taxon>
        <taxon>Pseudomonadati</taxon>
        <taxon>Pseudomonadota</taxon>
        <taxon>Alphaproteobacteria</taxon>
        <taxon>Rhodobacterales</taxon>
        <taxon>Paracoccaceae</taxon>
        <taxon>Paracoccus</taxon>
    </lineage>
</organism>
<gene>
    <name evidence="8" type="ORF">DRW48_12220</name>
</gene>
<keyword evidence="5 7" id="KW-1133">Transmembrane helix</keyword>
<feature type="transmembrane region" description="Helical" evidence="7">
    <location>
        <begin position="12"/>
        <end position="40"/>
    </location>
</feature>
<dbReference type="PANTHER" id="PTHR34584:SF1">
    <property type="entry name" value="NA(+)_H(+) ANTIPORTER SUBUNIT E1"/>
    <property type="match status" value="1"/>
</dbReference>
<accession>A0A344PLV2</accession>
<comment type="similarity">
    <text evidence="2">Belongs to the CPA3 antiporters (TC 2.A.63) subunit E family.</text>
</comment>